<accession>A0A1M5IY99</accession>
<protein>
    <submittedName>
        <fullName evidence="2">Uncharacterized protein</fullName>
    </submittedName>
</protein>
<reference evidence="3" key="1">
    <citation type="submission" date="2016-11" db="EMBL/GenBank/DDBJ databases">
        <authorList>
            <person name="Varghese N."/>
            <person name="Submissions S."/>
        </authorList>
    </citation>
    <scope>NUCLEOTIDE SEQUENCE [LARGE SCALE GENOMIC DNA]</scope>
    <source>
        <strain evidence="3">DSM 17963</strain>
    </source>
</reference>
<organism evidence="2 3">
    <name type="scientific">Flavobacterium defluvii</name>
    <dbReference type="NCBI Taxonomy" id="370979"/>
    <lineage>
        <taxon>Bacteria</taxon>
        <taxon>Pseudomonadati</taxon>
        <taxon>Bacteroidota</taxon>
        <taxon>Flavobacteriia</taxon>
        <taxon>Flavobacteriales</taxon>
        <taxon>Flavobacteriaceae</taxon>
        <taxon>Flavobacterium</taxon>
    </lineage>
</organism>
<keyword evidence="1" id="KW-1133">Transmembrane helix</keyword>
<evidence type="ECO:0000256" key="1">
    <source>
        <dbReference type="SAM" id="Phobius"/>
    </source>
</evidence>
<evidence type="ECO:0000313" key="2">
    <source>
        <dbReference type="EMBL" id="SHG32723.1"/>
    </source>
</evidence>
<evidence type="ECO:0000313" key="3">
    <source>
        <dbReference type="Proteomes" id="UP000184071"/>
    </source>
</evidence>
<feature type="transmembrane region" description="Helical" evidence="1">
    <location>
        <begin position="6"/>
        <end position="27"/>
    </location>
</feature>
<keyword evidence="3" id="KW-1185">Reference proteome</keyword>
<gene>
    <name evidence="2" type="ORF">SAMN05443663_102533</name>
</gene>
<dbReference type="Proteomes" id="UP000184071">
    <property type="component" value="Unassembled WGS sequence"/>
</dbReference>
<dbReference type="STRING" id="370979.SAMN05443663_102533"/>
<name>A0A1M5IY99_9FLAO</name>
<keyword evidence="1" id="KW-0472">Membrane</keyword>
<dbReference type="EMBL" id="FQWC01000002">
    <property type="protein sequence ID" value="SHG32723.1"/>
    <property type="molecule type" value="Genomic_DNA"/>
</dbReference>
<proteinExistence type="predicted"/>
<keyword evidence="1" id="KW-0812">Transmembrane</keyword>
<sequence length="43" mass="5027">MFYTESYNFKLLVFILNFIGLPVAFYVRIKINTVILSVLLIVT</sequence>
<dbReference type="AlphaFoldDB" id="A0A1M5IY99"/>